<gene>
    <name evidence="2" type="ORF">IAC56_03290</name>
</gene>
<dbReference type="EMBL" id="DVMY01000057">
    <property type="protein sequence ID" value="HIU37282.1"/>
    <property type="molecule type" value="Genomic_DNA"/>
</dbReference>
<accession>A0A9D1IJM2</accession>
<proteinExistence type="predicted"/>
<reference evidence="2" key="1">
    <citation type="submission" date="2020-10" db="EMBL/GenBank/DDBJ databases">
        <authorList>
            <person name="Gilroy R."/>
        </authorList>
    </citation>
    <scope>NUCLEOTIDE SEQUENCE</scope>
    <source>
        <strain evidence="2">7463</strain>
    </source>
</reference>
<evidence type="ECO:0000313" key="3">
    <source>
        <dbReference type="Proteomes" id="UP000824083"/>
    </source>
</evidence>
<organism evidence="2 3">
    <name type="scientific">Candidatus Aphodousia faecigallinarum</name>
    <dbReference type="NCBI Taxonomy" id="2840677"/>
    <lineage>
        <taxon>Bacteria</taxon>
        <taxon>Pseudomonadati</taxon>
        <taxon>Pseudomonadota</taxon>
        <taxon>Betaproteobacteria</taxon>
        <taxon>Burkholderiales</taxon>
        <taxon>Sutterellaceae</taxon>
        <taxon>Sutterellaceae incertae sedis</taxon>
        <taxon>Candidatus Aphodousia</taxon>
    </lineage>
</organism>
<sequence>MRTSNKFLFKLSPLTKAIHFSMAAMLMVPFVQANADPVNLKVDNEDKVFTEDLTYLTENVGLGNSVYSSFRVVGKSNIDIQSQNAYFTAHNTADEQGKGNYTAFASKIDIGYGNTVKFTGGDVIFNAISGYGAQGYANGSSSNEGSAYSLIFDNEGDLNITAVVEGNGVATSNAIGFMGNWQNLTITDRVQNVNVNVYGSGRFTGNALNSNGTSGLFFAGDTVNIDAANLNVNVISGQDSSVLLKTGADSTLQADVKFDAEAAKELGTSYSITYGLNNKGNTTIGKNTTTTINVSDDFWNAVGISNDPMYLDQDSGGQYSNYNLSNLSILGDLVVNVKGSSIGAEAGDQYKEMTEVPRLSSTYGLYANVTSIEGVKGYDDQLSVVKLGSAGKNVSFFVSNDTEGANDDTFGIYGNKAQISLEGSQTLIDVDSKTDGTVYGAKIENGTTLTFNAEKTVINVSGQNTVAISVDEDSNVSGSVMTFATSADSAASKVIFKGENVGIDAQGENSTAIQMGDTATVEFLGNATLQATNAIVASEGAILSVTGTESAQASLTAQGKVQNKGTTTLTQATYALNVGGSSLGKVQANNSTVALATGSYTVDQFSGKEKTLLLTDLKDTAVTIVSKQGDMTLATTGEANDQFADAQSTANALTEAVTINSNDKEAVDVLEIQAGAVNDALSATLNQDGTLSDVRITKNETLDALGSVTALSALSLRHEMNSLSKRMGELRDAPNGVGLWARGYGSEMEYGSQNVTAKSN</sequence>
<evidence type="ECO:0000313" key="2">
    <source>
        <dbReference type="EMBL" id="HIU37282.1"/>
    </source>
</evidence>
<dbReference type="Proteomes" id="UP000824083">
    <property type="component" value="Unassembled WGS sequence"/>
</dbReference>
<feature type="chain" id="PRO_5039073714" evidence="1">
    <location>
        <begin position="36"/>
        <end position="760"/>
    </location>
</feature>
<keyword evidence="1" id="KW-0732">Signal</keyword>
<evidence type="ECO:0000256" key="1">
    <source>
        <dbReference type="SAM" id="SignalP"/>
    </source>
</evidence>
<name>A0A9D1IJM2_9BURK</name>
<reference evidence="2" key="2">
    <citation type="journal article" date="2021" name="PeerJ">
        <title>Extensive microbial diversity within the chicken gut microbiome revealed by metagenomics and culture.</title>
        <authorList>
            <person name="Gilroy R."/>
            <person name="Ravi A."/>
            <person name="Getino M."/>
            <person name="Pursley I."/>
            <person name="Horton D.L."/>
            <person name="Alikhan N.F."/>
            <person name="Baker D."/>
            <person name="Gharbi K."/>
            <person name="Hall N."/>
            <person name="Watson M."/>
            <person name="Adriaenssens E.M."/>
            <person name="Foster-Nyarko E."/>
            <person name="Jarju S."/>
            <person name="Secka A."/>
            <person name="Antonio M."/>
            <person name="Oren A."/>
            <person name="Chaudhuri R.R."/>
            <person name="La Ragione R."/>
            <person name="Hildebrand F."/>
            <person name="Pallen M.J."/>
        </authorList>
    </citation>
    <scope>NUCLEOTIDE SEQUENCE</scope>
    <source>
        <strain evidence="2">7463</strain>
    </source>
</reference>
<feature type="signal peptide" evidence="1">
    <location>
        <begin position="1"/>
        <end position="35"/>
    </location>
</feature>
<comment type="caution">
    <text evidence="2">The sequence shown here is derived from an EMBL/GenBank/DDBJ whole genome shotgun (WGS) entry which is preliminary data.</text>
</comment>
<dbReference type="AlphaFoldDB" id="A0A9D1IJM2"/>
<feature type="non-terminal residue" evidence="2">
    <location>
        <position position="760"/>
    </location>
</feature>
<protein>
    <submittedName>
        <fullName evidence="2">Uncharacterized protein</fullName>
    </submittedName>
</protein>